<organism evidence="1 2">
    <name type="scientific">Chitinophaga caseinilytica</name>
    <dbReference type="NCBI Taxonomy" id="2267521"/>
    <lineage>
        <taxon>Bacteria</taxon>
        <taxon>Pseudomonadati</taxon>
        <taxon>Bacteroidota</taxon>
        <taxon>Chitinophagia</taxon>
        <taxon>Chitinophagales</taxon>
        <taxon>Chitinophagaceae</taxon>
        <taxon>Chitinophaga</taxon>
    </lineage>
</organism>
<protein>
    <submittedName>
        <fullName evidence="1">Uncharacterized protein</fullName>
    </submittedName>
</protein>
<dbReference type="SUPFAM" id="SSF51445">
    <property type="entry name" value="(Trans)glycosidases"/>
    <property type="match status" value="1"/>
</dbReference>
<evidence type="ECO:0000313" key="1">
    <source>
        <dbReference type="EMBL" id="WZN46813.1"/>
    </source>
</evidence>
<name>A0ABZ2Z3T5_9BACT</name>
<dbReference type="Proteomes" id="UP001449657">
    <property type="component" value="Chromosome"/>
</dbReference>
<keyword evidence="2" id="KW-1185">Reference proteome</keyword>
<dbReference type="Gene3D" id="3.20.20.80">
    <property type="entry name" value="Glycosidases"/>
    <property type="match status" value="1"/>
</dbReference>
<dbReference type="EMBL" id="CP150096">
    <property type="protein sequence ID" value="WZN46813.1"/>
    <property type="molecule type" value="Genomic_DNA"/>
</dbReference>
<accession>A0ABZ2Z3T5</accession>
<dbReference type="RefSeq" id="WP_341841495.1">
    <property type="nucleotide sequence ID" value="NZ_CP149792.1"/>
</dbReference>
<reference evidence="1 2" key="1">
    <citation type="submission" date="2024-03" db="EMBL/GenBank/DDBJ databases">
        <title>Chitinophaga caseinilytica sp. nov., a casein hydrolysing bacterium isolated from forest soil.</title>
        <authorList>
            <person name="Lee D.S."/>
            <person name="Han D.M."/>
            <person name="Baek J.H."/>
            <person name="Choi D.G."/>
            <person name="Jeon J.H."/>
            <person name="Jeon C.O."/>
        </authorList>
    </citation>
    <scope>NUCLEOTIDE SEQUENCE [LARGE SCALE GENOMIC DNA]</scope>
    <source>
        <strain evidence="1 2">KACC 19118</strain>
    </source>
</reference>
<gene>
    <name evidence="1" type="ORF">WJU22_01265</name>
</gene>
<evidence type="ECO:0000313" key="2">
    <source>
        <dbReference type="Proteomes" id="UP001449657"/>
    </source>
</evidence>
<dbReference type="InterPro" id="IPR017853">
    <property type="entry name" value="GH"/>
</dbReference>
<sequence>MSHLIARRKFLGNLSLATAGFLLNWRRSFAAMPPLTEKAALVLPHFPDTYHAFVWRNWSLVPHDTLARVAGTSAQNILSTGLAMGLEKPAPVAKLAWERSYITIIRRNWHLLPRTQLTDLLGWDEKRFEFTLHEDDFLYEKLGSFKPSCAPVQYQPPSAATAAIGEVMKREFPEGLPKSREPLFHFIRELSDPKNSLPGIPSAGFSPRLGYSYFALYGDPLLDAASDPYPDAYLARLAASGMDSVWIHIVLHKLVPFPWDASQSEGHETRLKNLRKLVDRAAKHNVKIFLYLNEPRTWPASFFEKYPRLKGAEAGGVISLCTSHPHVQAYLRNGIAAITRGVPDLGGFFSITASENRTNCWSHGQGAGCPRCGPRGGPAVIAELNHNYAEGIRKGMEKREDGPVPELIVWDWGWPAGWGKQIIPALPKEVLLMSVSEWDVTIERGGVKSSIGEYSISAIGPGPRARAHWDAARFAGIRTMAKIQAGNTWEMAAVPYIPALRNVAEHAAALRAEKVDGLMLGWTLGGYPSPNLAVVALMMKEKDLRPEEAMARVAAARYGAAGEAVTQAWEVFSKAFSEFPFGGGLYFSPMQTGPANLMWNVGTGYQATMVGFPYDDLARWRGHYPQEVYVGQLRKVADGFAEGLETLKKETGGLRLPAGEAEKLVFEQEVAEAVAVHFRSAANQCEYIALRGDAAGKARRAALLEDELRLARRMLVLQRGNSTLGFEASNHYFYTGEDLLEKVLNCRFLLDAGG</sequence>
<proteinExistence type="predicted"/>